<dbReference type="Pfam" id="PF13185">
    <property type="entry name" value="GAF_2"/>
    <property type="match status" value="1"/>
</dbReference>
<dbReference type="EMBL" id="CP001291">
    <property type="protein sequence ID" value="ACK69145.1"/>
    <property type="molecule type" value="Genomic_DNA"/>
</dbReference>
<dbReference type="GO" id="GO:0043709">
    <property type="term" value="P:cell adhesion involved in single-species biofilm formation"/>
    <property type="evidence" value="ECO:0007669"/>
    <property type="project" value="TreeGrafter"/>
</dbReference>
<evidence type="ECO:0000256" key="1">
    <source>
        <dbReference type="SAM" id="Coils"/>
    </source>
</evidence>
<reference evidence="4" key="1">
    <citation type="journal article" date="2011" name="MBio">
        <title>Novel metabolic attributes of the genus Cyanothece, comprising a group of unicellular nitrogen-fixing Cyanobacteria.</title>
        <authorList>
            <person name="Bandyopadhyay A."/>
            <person name="Elvitigala T."/>
            <person name="Welsh E."/>
            <person name="Stockel J."/>
            <person name="Liberton M."/>
            <person name="Min H."/>
            <person name="Sherman L.A."/>
            <person name="Pakrasi H.B."/>
        </authorList>
    </citation>
    <scope>NUCLEOTIDE SEQUENCE [LARGE SCALE GENOMIC DNA]</scope>
    <source>
        <strain evidence="4">PCC 7424</strain>
    </source>
</reference>
<dbReference type="SUPFAM" id="SSF55073">
    <property type="entry name" value="Nucleotide cyclase"/>
    <property type="match status" value="1"/>
</dbReference>
<dbReference type="eggNOG" id="COG2199">
    <property type="taxonomic scope" value="Bacteria"/>
</dbReference>
<sequence length="356" mass="40517">MLHPQTTLLINVIQKLSLARELETIISLVKDTARDLTEADGASFILQDNDHCFYVDENAIAPLWKGKRFPMSICIGGWVMLNRQPVIITNVFGDNRIPFEAYEPTFVKSLAVVPIRTQAPVGAIGVYWSRHHCATAEQIQTLQALADSTSIAMENVQIYSQLEQRVQERTLALESANQSLKQEITERKRAEEEVRRLSVTDELTGLYNRRGFLFLAEQQWKLAHRHKTLYVLVFLDLDGLKKVNDTYGHEIGDRMISDLATLLKNNLRESDIIGRVGGDEFVIFALKKFGDSQELTKRLQLAINQFNLQEKRVYQLSASIGIVDCHPCENCSLEKYMANADAAMYMQKRAKKQARV</sequence>
<dbReference type="Pfam" id="PF00990">
    <property type="entry name" value="GGDEF"/>
    <property type="match status" value="1"/>
</dbReference>
<dbReference type="InterPro" id="IPR000160">
    <property type="entry name" value="GGDEF_dom"/>
</dbReference>
<dbReference type="PANTHER" id="PTHR45138:SF9">
    <property type="entry name" value="DIGUANYLATE CYCLASE DGCM-RELATED"/>
    <property type="match status" value="1"/>
</dbReference>
<dbReference type="GO" id="GO:0005886">
    <property type="term" value="C:plasma membrane"/>
    <property type="evidence" value="ECO:0007669"/>
    <property type="project" value="TreeGrafter"/>
</dbReference>
<dbReference type="InterPro" id="IPR003018">
    <property type="entry name" value="GAF"/>
</dbReference>
<accession>B7KFV2</accession>
<gene>
    <name evidence="3" type="ordered locus">PCC7424_0689</name>
</gene>
<dbReference type="GO" id="GO:0052621">
    <property type="term" value="F:diguanylate cyclase activity"/>
    <property type="evidence" value="ECO:0007669"/>
    <property type="project" value="TreeGrafter"/>
</dbReference>
<dbReference type="RefSeq" id="WP_012598092.1">
    <property type="nucleotide sequence ID" value="NC_011729.1"/>
</dbReference>
<dbReference type="GO" id="GO:1902201">
    <property type="term" value="P:negative regulation of bacterial-type flagellum-dependent cell motility"/>
    <property type="evidence" value="ECO:0007669"/>
    <property type="project" value="TreeGrafter"/>
</dbReference>
<organism evidence="3 4">
    <name type="scientific">Gloeothece citriformis (strain PCC 7424)</name>
    <name type="common">Cyanothece sp. (strain PCC 7424)</name>
    <dbReference type="NCBI Taxonomy" id="65393"/>
    <lineage>
        <taxon>Bacteria</taxon>
        <taxon>Bacillati</taxon>
        <taxon>Cyanobacteriota</taxon>
        <taxon>Cyanophyceae</taxon>
        <taxon>Oscillatoriophycideae</taxon>
        <taxon>Chroococcales</taxon>
        <taxon>Aphanothecaceae</taxon>
        <taxon>Gloeothece</taxon>
        <taxon>Gloeothece citriformis</taxon>
    </lineage>
</organism>
<dbReference type="OrthoDB" id="9812358at2"/>
<dbReference type="SMART" id="SM00267">
    <property type="entry name" value="GGDEF"/>
    <property type="match status" value="1"/>
</dbReference>
<dbReference type="PANTHER" id="PTHR45138">
    <property type="entry name" value="REGULATORY COMPONENTS OF SENSORY TRANSDUCTION SYSTEM"/>
    <property type="match status" value="1"/>
</dbReference>
<dbReference type="KEGG" id="cyc:PCC7424_0689"/>
<dbReference type="CDD" id="cd01949">
    <property type="entry name" value="GGDEF"/>
    <property type="match status" value="1"/>
</dbReference>
<dbReference type="FunFam" id="3.30.70.270:FF:000001">
    <property type="entry name" value="Diguanylate cyclase domain protein"/>
    <property type="match status" value="1"/>
</dbReference>
<name>B7KFV2_GLOC7</name>
<keyword evidence="4" id="KW-1185">Reference proteome</keyword>
<dbReference type="PROSITE" id="PS50887">
    <property type="entry name" value="GGDEF"/>
    <property type="match status" value="1"/>
</dbReference>
<evidence type="ECO:0000313" key="3">
    <source>
        <dbReference type="EMBL" id="ACK69145.1"/>
    </source>
</evidence>
<dbReference type="eggNOG" id="COG2203">
    <property type="taxonomic scope" value="Bacteria"/>
</dbReference>
<dbReference type="Gene3D" id="3.30.450.40">
    <property type="match status" value="1"/>
</dbReference>
<dbReference type="InterPro" id="IPR029016">
    <property type="entry name" value="GAF-like_dom_sf"/>
</dbReference>
<dbReference type="SMART" id="SM00065">
    <property type="entry name" value="GAF"/>
    <property type="match status" value="1"/>
</dbReference>
<dbReference type="AlphaFoldDB" id="B7KFV2"/>
<dbReference type="InterPro" id="IPR043128">
    <property type="entry name" value="Rev_trsase/Diguanyl_cyclase"/>
</dbReference>
<dbReference type="Proteomes" id="UP000002384">
    <property type="component" value="Chromosome"/>
</dbReference>
<evidence type="ECO:0000259" key="2">
    <source>
        <dbReference type="PROSITE" id="PS50887"/>
    </source>
</evidence>
<dbReference type="SUPFAM" id="SSF55781">
    <property type="entry name" value="GAF domain-like"/>
    <property type="match status" value="1"/>
</dbReference>
<dbReference type="Gene3D" id="3.30.70.270">
    <property type="match status" value="1"/>
</dbReference>
<evidence type="ECO:0000313" key="4">
    <source>
        <dbReference type="Proteomes" id="UP000002384"/>
    </source>
</evidence>
<keyword evidence="1" id="KW-0175">Coiled coil</keyword>
<feature type="coiled-coil region" evidence="1">
    <location>
        <begin position="159"/>
        <end position="200"/>
    </location>
</feature>
<dbReference type="HOGENOM" id="CLU_041409_0_0_3"/>
<protein>
    <submittedName>
        <fullName evidence="3">Diguanylate cyclase with GAF sensor</fullName>
    </submittedName>
</protein>
<dbReference type="InterPro" id="IPR050469">
    <property type="entry name" value="Diguanylate_Cyclase"/>
</dbReference>
<feature type="domain" description="GGDEF" evidence="2">
    <location>
        <begin position="228"/>
        <end position="356"/>
    </location>
</feature>
<dbReference type="STRING" id="65393.PCC7424_0689"/>
<proteinExistence type="predicted"/>
<dbReference type="InterPro" id="IPR029787">
    <property type="entry name" value="Nucleotide_cyclase"/>
</dbReference>
<dbReference type="NCBIfam" id="TIGR00254">
    <property type="entry name" value="GGDEF"/>
    <property type="match status" value="1"/>
</dbReference>